<protein>
    <submittedName>
        <fullName evidence="1">Uncharacterized protein</fullName>
    </submittedName>
</protein>
<dbReference type="AlphaFoldDB" id="A0A8X6N763"/>
<name>A0A8X6N763_NEPPI</name>
<proteinExistence type="predicted"/>
<keyword evidence="2" id="KW-1185">Reference proteome</keyword>
<comment type="caution">
    <text evidence="1">The sequence shown here is derived from an EMBL/GenBank/DDBJ whole genome shotgun (WGS) entry which is preliminary data.</text>
</comment>
<evidence type="ECO:0000313" key="2">
    <source>
        <dbReference type="Proteomes" id="UP000887013"/>
    </source>
</evidence>
<reference evidence="1" key="1">
    <citation type="submission" date="2020-08" db="EMBL/GenBank/DDBJ databases">
        <title>Multicomponent nature underlies the extraordinary mechanical properties of spider dragline silk.</title>
        <authorList>
            <person name="Kono N."/>
            <person name="Nakamura H."/>
            <person name="Mori M."/>
            <person name="Yoshida Y."/>
            <person name="Ohtoshi R."/>
            <person name="Malay A.D."/>
            <person name="Moran D.A.P."/>
            <person name="Tomita M."/>
            <person name="Numata K."/>
            <person name="Arakawa K."/>
        </authorList>
    </citation>
    <scope>NUCLEOTIDE SEQUENCE</scope>
</reference>
<dbReference type="EMBL" id="BMAW01054566">
    <property type="protein sequence ID" value="GFS97032.1"/>
    <property type="molecule type" value="Genomic_DNA"/>
</dbReference>
<feature type="non-terminal residue" evidence="1">
    <location>
        <position position="1"/>
    </location>
</feature>
<evidence type="ECO:0000313" key="1">
    <source>
        <dbReference type="EMBL" id="GFS97032.1"/>
    </source>
</evidence>
<sequence length="57" mass="6737">ELDVYFACKDISRELPTEDDRCRIPPVLSKAKEYLRSFCVSEDTKRRKFLSNLNLVK</sequence>
<organism evidence="1 2">
    <name type="scientific">Nephila pilipes</name>
    <name type="common">Giant wood spider</name>
    <name type="synonym">Nephila maculata</name>
    <dbReference type="NCBI Taxonomy" id="299642"/>
    <lineage>
        <taxon>Eukaryota</taxon>
        <taxon>Metazoa</taxon>
        <taxon>Ecdysozoa</taxon>
        <taxon>Arthropoda</taxon>
        <taxon>Chelicerata</taxon>
        <taxon>Arachnida</taxon>
        <taxon>Araneae</taxon>
        <taxon>Araneomorphae</taxon>
        <taxon>Entelegynae</taxon>
        <taxon>Araneoidea</taxon>
        <taxon>Nephilidae</taxon>
        <taxon>Nephila</taxon>
    </lineage>
</organism>
<accession>A0A8X6N763</accession>
<dbReference type="Proteomes" id="UP000887013">
    <property type="component" value="Unassembled WGS sequence"/>
</dbReference>
<gene>
    <name evidence="1" type="ORF">NPIL_298261</name>
</gene>